<dbReference type="RefSeq" id="WP_406951096.1">
    <property type="nucleotide sequence ID" value="NZ_JAYMRW010000001.1"/>
</dbReference>
<evidence type="ECO:0000313" key="1">
    <source>
        <dbReference type="EMBL" id="MEM5446084.1"/>
    </source>
</evidence>
<name>A0ABU9S3Y9_9BURK</name>
<reference evidence="1 2" key="1">
    <citation type="submission" date="2024-01" db="EMBL/GenBank/DDBJ databases">
        <title>The diversity of rhizobia nodulating Mimosa spp. in eleven states of Brazil covering several biomes is determined by host plant, location, and edaphic factors.</title>
        <authorList>
            <person name="Rouws L."/>
            <person name="Barauna A."/>
            <person name="Beukes C."/>
            <person name="De Faria S.M."/>
            <person name="Gross E."/>
            <person name="Dos Reis Junior F.B."/>
            <person name="Simon M."/>
            <person name="Maluk M."/>
            <person name="Odee D.W."/>
            <person name="Kenicer G."/>
            <person name="Young J.P.W."/>
            <person name="Reis V.M."/>
            <person name="Zilli J."/>
            <person name="James E.K."/>
        </authorList>
    </citation>
    <scope>NUCLEOTIDE SEQUENCE [LARGE SCALE GENOMIC DNA]</scope>
    <source>
        <strain evidence="1 2">JPY164</strain>
    </source>
</reference>
<dbReference type="Proteomes" id="UP001390669">
    <property type="component" value="Unassembled WGS sequence"/>
</dbReference>
<dbReference type="EMBL" id="JAYMRW010000001">
    <property type="protein sequence ID" value="MEM5446084.1"/>
    <property type="molecule type" value="Genomic_DNA"/>
</dbReference>
<organism evidence="1 2">
    <name type="scientific">Paraburkholderia guartelaensis</name>
    <dbReference type="NCBI Taxonomy" id="2546446"/>
    <lineage>
        <taxon>Bacteria</taxon>
        <taxon>Pseudomonadati</taxon>
        <taxon>Pseudomonadota</taxon>
        <taxon>Betaproteobacteria</taxon>
        <taxon>Burkholderiales</taxon>
        <taxon>Burkholderiaceae</taxon>
        <taxon>Paraburkholderia</taxon>
    </lineage>
</organism>
<accession>A0ABU9S3Y9</accession>
<sequence>MTDAVRSVSARPASAIRLTAGKRRTCRANVTRTRGLLRHGKDGIERGFRVAFHVSEPGKTQRATRLPRKESVFLGRLKSIDQNRFGRRYRFVAPDRDQHLRLRSP</sequence>
<comment type="caution">
    <text evidence="1">The sequence shown here is derived from an EMBL/GenBank/DDBJ whole genome shotgun (WGS) entry which is preliminary data.</text>
</comment>
<keyword evidence="2" id="KW-1185">Reference proteome</keyword>
<gene>
    <name evidence="1" type="ORF">VSR33_01065</name>
</gene>
<protein>
    <submittedName>
        <fullName evidence="1">Uncharacterized protein</fullName>
    </submittedName>
</protein>
<proteinExistence type="predicted"/>
<evidence type="ECO:0000313" key="2">
    <source>
        <dbReference type="Proteomes" id="UP001390669"/>
    </source>
</evidence>